<evidence type="ECO:0000313" key="1">
    <source>
        <dbReference type="EMBL" id="XCD04266.1"/>
    </source>
</evidence>
<dbReference type="EMBL" id="PP511443">
    <property type="protein sequence ID" value="XCD04266.1"/>
    <property type="molecule type" value="Genomic_DNA"/>
</dbReference>
<reference evidence="1" key="1">
    <citation type="submission" date="2024-03" db="EMBL/GenBank/DDBJ databases">
        <title>Diverse circular DNA viruses in blood, oral, and fecal samples of captive lemurs.</title>
        <authorList>
            <person name="Paietta E.N."/>
            <person name="Kraberger S."/>
            <person name="Lund M.C."/>
            <person name="Custer J.M."/>
            <person name="Vargas K.M."/>
            <person name="Ehmke E.E."/>
            <person name="Yoder A.D."/>
            <person name="Varsani A."/>
        </authorList>
    </citation>
    <scope>NUCLEOTIDE SEQUENCE</scope>
    <source>
        <strain evidence="1">Duke_22FF_208</strain>
    </source>
</reference>
<protein>
    <submittedName>
        <fullName evidence="1">Uncharacterized protein</fullName>
    </submittedName>
</protein>
<proteinExistence type="predicted"/>
<name>A0AAU8AXF1_9CAUD</name>
<sequence>MRFTLSEWASIKCALGTALEDERECAASLEAEVKTNPTCVKDYLASKMKIAELEGFIARIENATV</sequence>
<organism evidence="1">
    <name type="scientific">Dulem virus 37</name>
    <dbReference type="NCBI Taxonomy" id="3145755"/>
    <lineage>
        <taxon>Viruses</taxon>
        <taxon>Duplodnaviria</taxon>
        <taxon>Heunggongvirae</taxon>
        <taxon>Uroviricota</taxon>
        <taxon>Caudoviricetes</taxon>
    </lineage>
</organism>
<accession>A0AAU8AXF1</accession>